<dbReference type="PATRIC" id="fig|659018.3.peg.516"/>
<reference evidence="1 2" key="1">
    <citation type="submission" date="2015-05" db="EMBL/GenBank/DDBJ databases">
        <title>Genome sequencing and analysis of members of genus Stenotrophomonas.</title>
        <authorList>
            <person name="Patil P.P."/>
            <person name="Midha S."/>
            <person name="Patil P.B."/>
        </authorList>
    </citation>
    <scope>NUCLEOTIDE SEQUENCE [LARGE SCALE GENOMIC DNA]</scope>
    <source>
        <strain evidence="1 2">JCM 16244</strain>
    </source>
</reference>
<evidence type="ECO:0000313" key="1">
    <source>
        <dbReference type="EMBL" id="KRG87811.1"/>
    </source>
</evidence>
<dbReference type="STRING" id="659018.ABB34_03220"/>
<keyword evidence="2" id="KW-1185">Reference proteome</keyword>
<dbReference type="EMBL" id="LDJP01000015">
    <property type="protein sequence ID" value="KRG87811.1"/>
    <property type="molecule type" value="Genomic_DNA"/>
</dbReference>
<comment type="caution">
    <text evidence="1">The sequence shown here is derived from an EMBL/GenBank/DDBJ whole genome shotgun (WGS) entry which is preliminary data.</text>
</comment>
<accession>A0A0R0EBW2</accession>
<protein>
    <recommendedName>
        <fullName evidence="3">Porin</fullName>
    </recommendedName>
</protein>
<dbReference type="AlphaFoldDB" id="A0A0R0EBW2"/>
<name>A0A0R0EBW2_9GAMM</name>
<gene>
    <name evidence="1" type="ORF">ABB34_03220</name>
</gene>
<sequence length="410" mass="45353">MLAPAFAPAVAAEPQPAQDLRQMFGQGRVDANLRGLYYATGNAFFAEGVDRDTVAAGGRLGFTTAPLHGVSLRASGYLQRNLVHAGTGRERDLGRNLTVMGETWLQWQGEKLSLRAGNQTLDEVPFTASFDFRIVPQLYQGVRLRLGEGGKHFTVVRMFRYKSRIDESFSRSTNYNRRFSLHPPNAGDAATDGFWAMGGAGKTALGAVDASGQIWLIRYLDYADLYFGQAEMAAGHGLLRPFAAVQFIAQHEQGAALLGPVDNRTYGLRVGVRSPRLTATLNHNHMPHRAGAFRNGAVATPYASYQTSGPLFAQPYLTSTQDLGTGDAWSLDLEVAASRQLRWGARWSYMDLSPAAGQPSIGQREYMVFASYRFEGALKGWSVHNAFAVQQQRRHRVDYRENRLTLNYDY</sequence>
<dbReference type="Proteomes" id="UP000050940">
    <property type="component" value="Unassembled WGS sequence"/>
</dbReference>
<dbReference type="Gene3D" id="2.40.160.10">
    <property type="entry name" value="Porin"/>
    <property type="match status" value="1"/>
</dbReference>
<dbReference type="InterPro" id="IPR023614">
    <property type="entry name" value="Porin_dom_sf"/>
</dbReference>
<proteinExistence type="predicted"/>
<evidence type="ECO:0008006" key="3">
    <source>
        <dbReference type="Google" id="ProtNLM"/>
    </source>
</evidence>
<evidence type="ECO:0000313" key="2">
    <source>
        <dbReference type="Proteomes" id="UP000050940"/>
    </source>
</evidence>
<organism evidence="1 2">
    <name type="scientific">Stenotrophomonas daejeonensis</name>
    <dbReference type="NCBI Taxonomy" id="659018"/>
    <lineage>
        <taxon>Bacteria</taxon>
        <taxon>Pseudomonadati</taxon>
        <taxon>Pseudomonadota</taxon>
        <taxon>Gammaproteobacteria</taxon>
        <taxon>Lysobacterales</taxon>
        <taxon>Lysobacteraceae</taxon>
        <taxon>Stenotrophomonas</taxon>
    </lineage>
</organism>